<dbReference type="Gene3D" id="1.25.10.10">
    <property type="entry name" value="Leucine-rich Repeat Variant"/>
    <property type="match status" value="1"/>
</dbReference>
<dbReference type="EMBL" id="HG994584">
    <property type="protein sequence ID" value="CAF2961085.1"/>
    <property type="molecule type" value="Genomic_DNA"/>
</dbReference>
<dbReference type="SUPFAM" id="SSF48371">
    <property type="entry name" value="ARM repeat"/>
    <property type="match status" value="1"/>
</dbReference>
<protein>
    <submittedName>
        <fullName evidence="1">(salmon louse) hypothetical protein</fullName>
    </submittedName>
</protein>
<organism evidence="1 2">
    <name type="scientific">Lepeophtheirus salmonis</name>
    <name type="common">Salmon louse</name>
    <name type="synonym">Caligus salmonis</name>
    <dbReference type="NCBI Taxonomy" id="72036"/>
    <lineage>
        <taxon>Eukaryota</taxon>
        <taxon>Metazoa</taxon>
        <taxon>Ecdysozoa</taxon>
        <taxon>Arthropoda</taxon>
        <taxon>Crustacea</taxon>
        <taxon>Multicrustacea</taxon>
        <taxon>Hexanauplia</taxon>
        <taxon>Copepoda</taxon>
        <taxon>Siphonostomatoida</taxon>
        <taxon>Caligidae</taxon>
        <taxon>Lepeophtheirus</taxon>
    </lineage>
</organism>
<dbReference type="OrthoDB" id="63891at2759"/>
<dbReference type="InterPro" id="IPR011989">
    <property type="entry name" value="ARM-like"/>
</dbReference>
<gene>
    <name evidence="1" type="ORF">LSAA_9503</name>
</gene>
<reference evidence="1" key="1">
    <citation type="submission" date="2021-02" db="EMBL/GenBank/DDBJ databases">
        <authorList>
            <person name="Bekaert M."/>
        </authorList>
    </citation>
    <scope>NUCLEOTIDE SEQUENCE</scope>
    <source>
        <strain evidence="1">IoA-00</strain>
    </source>
</reference>
<dbReference type="AlphaFoldDB" id="A0A7R8CXL2"/>
<dbReference type="Proteomes" id="UP000675881">
    <property type="component" value="Chromosome 5"/>
</dbReference>
<dbReference type="GO" id="GO:0008017">
    <property type="term" value="F:microtubule binding"/>
    <property type="evidence" value="ECO:0007669"/>
    <property type="project" value="TreeGrafter"/>
</dbReference>
<dbReference type="GO" id="GO:0000226">
    <property type="term" value="P:microtubule cytoskeleton organization"/>
    <property type="evidence" value="ECO:0007669"/>
    <property type="project" value="TreeGrafter"/>
</dbReference>
<dbReference type="GO" id="GO:0005881">
    <property type="term" value="C:cytoplasmic microtubule"/>
    <property type="evidence" value="ECO:0007669"/>
    <property type="project" value="TreeGrafter"/>
</dbReference>
<dbReference type="InterPro" id="IPR016024">
    <property type="entry name" value="ARM-type_fold"/>
</dbReference>
<keyword evidence="2" id="KW-1185">Reference proteome</keyword>
<evidence type="ECO:0000313" key="1">
    <source>
        <dbReference type="EMBL" id="CAF2961085.1"/>
    </source>
</evidence>
<name>A0A7R8CXL2_LEPSM</name>
<dbReference type="GO" id="GO:0005929">
    <property type="term" value="C:cilium"/>
    <property type="evidence" value="ECO:0007669"/>
    <property type="project" value="TreeGrafter"/>
</dbReference>
<proteinExistence type="predicted"/>
<dbReference type="PANTHER" id="PTHR21567:SF87">
    <property type="entry name" value="CRESCERIN-LIKE PROTEIN CHE-12"/>
    <property type="match status" value="1"/>
</dbReference>
<accession>A0A7R8CXL2</accession>
<evidence type="ECO:0000313" key="2">
    <source>
        <dbReference type="Proteomes" id="UP000675881"/>
    </source>
</evidence>
<sequence>MDRNKAEEDYSDVEEPKHIYSDSEIEDPYYRRHIHSYTNSIDSVNEVISLQRRSLFHNEAANEKGSNHSIEMVTQKEGIDYKKNSLFSMGIPTSQERNIEIKNRSDEMLEMAVRKLRTADWRSQIQGMETIVQLSSVSESVVSHNLIPILSSLMNFSKNLRSQLCRTAIQSLTYLFLNLGQLMEVNKLEDVADALLLKSSDTNKFIRSDAKDALEAMLNNISIYKVTNILCRLSSLHKSSMSRSVAAKLLADLVQQLGHERMFESSSNKTNHEILEAIISSGAQFFLEGKPRDSNGRETFVF</sequence>
<dbReference type="PANTHER" id="PTHR21567">
    <property type="entry name" value="CLASP"/>
    <property type="match status" value="1"/>
</dbReference>